<sequence length="253" mass="27025">MVVAEPEPESVVRAAAAVHAQPDRSATLAEIVCQAQRCLPEFEHVSVSRIRRDGSLETLVAGTDLARSFDAVQSSARQGPCIEATDEDLVVVRDARHEQRWPDYIGQATKLGLLSQIGVRLRSDAHGVICLNLHSTTHADIDAGSVGVAEHFAVHAGLALGHVLKEEQLSTAIGTRTVIGTAVGIMMERYGMTQAAAFSFLVRQASTENRKVRVIASEVVGEVEDAARDGRGRRIEAVDGNRLAPPGTGTPQP</sequence>
<name>A0ABW2MXM4_9ACTN</name>
<feature type="region of interest" description="Disordered" evidence="3">
    <location>
        <begin position="231"/>
        <end position="253"/>
    </location>
</feature>
<dbReference type="RefSeq" id="WP_255889883.1">
    <property type="nucleotide sequence ID" value="NZ_JAFMZM010000002.1"/>
</dbReference>
<dbReference type="SMART" id="SM01012">
    <property type="entry name" value="ANTAR"/>
    <property type="match status" value="1"/>
</dbReference>
<feature type="domain" description="ANTAR" evidence="4">
    <location>
        <begin position="159"/>
        <end position="220"/>
    </location>
</feature>
<dbReference type="InterPro" id="IPR036388">
    <property type="entry name" value="WH-like_DNA-bd_sf"/>
</dbReference>
<dbReference type="InterPro" id="IPR012074">
    <property type="entry name" value="GAF_ANTAR"/>
</dbReference>
<organism evidence="5 6">
    <name type="scientific">Nocardioides astragali</name>
    <dbReference type="NCBI Taxonomy" id="1776736"/>
    <lineage>
        <taxon>Bacteria</taxon>
        <taxon>Bacillati</taxon>
        <taxon>Actinomycetota</taxon>
        <taxon>Actinomycetes</taxon>
        <taxon>Propionibacteriales</taxon>
        <taxon>Nocardioidaceae</taxon>
        <taxon>Nocardioides</taxon>
    </lineage>
</organism>
<dbReference type="SUPFAM" id="SSF52172">
    <property type="entry name" value="CheY-like"/>
    <property type="match status" value="1"/>
</dbReference>
<proteinExistence type="predicted"/>
<reference evidence="6" key="1">
    <citation type="journal article" date="2019" name="Int. J. Syst. Evol. Microbiol.">
        <title>The Global Catalogue of Microorganisms (GCM) 10K type strain sequencing project: providing services to taxonomists for standard genome sequencing and annotation.</title>
        <authorList>
            <consortium name="The Broad Institute Genomics Platform"/>
            <consortium name="The Broad Institute Genome Sequencing Center for Infectious Disease"/>
            <person name="Wu L."/>
            <person name="Ma J."/>
        </authorList>
    </citation>
    <scope>NUCLEOTIDE SEQUENCE [LARGE SCALE GENOMIC DNA]</scope>
    <source>
        <strain evidence="6">FCH27</strain>
    </source>
</reference>
<dbReference type="Gene3D" id="1.10.10.10">
    <property type="entry name" value="Winged helix-like DNA-binding domain superfamily/Winged helix DNA-binding domain"/>
    <property type="match status" value="1"/>
</dbReference>
<protein>
    <submittedName>
        <fullName evidence="5">GAF and ANTAR domain-containing protein</fullName>
    </submittedName>
</protein>
<evidence type="ECO:0000313" key="5">
    <source>
        <dbReference type="EMBL" id="MFC7359767.1"/>
    </source>
</evidence>
<comment type="caution">
    <text evidence="5">The sequence shown here is derived from an EMBL/GenBank/DDBJ whole genome shotgun (WGS) entry which is preliminary data.</text>
</comment>
<dbReference type="InterPro" id="IPR029016">
    <property type="entry name" value="GAF-like_dom_sf"/>
</dbReference>
<keyword evidence="1" id="KW-0805">Transcription regulation</keyword>
<keyword evidence="6" id="KW-1185">Reference proteome</keyword>
<dbReference type="Pfam" id="PF03861">
    <property type="entry name" value="ANTAR"/>
    <property type="match status" value="1"/>
</dbReference>
<dbReference type="InterPro" id="IPR011006">
    <property type="entry name" value="CheY-like_superfamily"/>
</dbReference>
<accession>A0ABW2MXM4</accession>
<dbReference type="Gene3D" id="3.30.450.40">
    <property type="match status" value="1"/>
</dbReference>
<evidence type="ECO:0000256" key="3">
    <source>
        <dbReference type="SAM" id="MobiDB-lite"/>
    </source>
</evidence>
<dbReference type="Proteomes" id="UP001596524">
    <property type="component" value="Unassembled WGS sequence"/>
</dbReference>
<dbReference type="EMBL" id="JBHTCH010000004">
    <property type="protein sequence ID" value="MFC7359767.1"/>
    <property type="molecule type" value="Genomic_DNA"/>
</dbReference>
<evidence type="ECO:0000256" key="2">
    <source>
        <dbReference type="ARBA" id="ARBA00023163"/>
    </source>
</evidence>
<dbReference type="PROSITE" id="PS50921">
    <property type="entry name" value="ANTAR"/>
    <property type="match status" value="1"/>
</dbReference>
<evidence type="ECO:0000259" key="4">
    <source>
        <dbReference type="PROSITE" id="PS50921"/>
    </source>
</evidence>
<keyword evidence="2" id="KW-0804">Transcription</keyword>
<dbReference type="SUPFAM" id="SSF55781">
    <property type="entry name" value="GAF domain-like"/>
    <property type="match status" value="1"/>
</dbReference>
<gene>
    <name evidence="5" type="ORF">ACFQO6_05750</name>
</gene>
<dbReference type="InterPro" id="IPR005561">
    <property type="entry name" value="ANTAR"/>
</dbReference>
<evidence type="ECO:0000313" key="6">
    <source>
        <dbReference type="Proteomes" id="UP001596524"/>
    </source>
</evidence>
<dbReference type="PIRSF" id="PIRSF036625">
    <property type="entry name" value="GAF_ANTAR"/>
    <property type="match status" value="1"/>
</dbReference>
<evidence type="ECO:0000256" key="1">
    <source>
        <dbReference type="ARBA" id="ARBA00023015"/>
    </source>
</evidence>